<gene>
    <name evidence="1" type="ORF">P0Y65_03650</name>
</gene>
<accession>A0AAJ6B2B1</accession>
<evidence type="ECO:0000313" key="2">
    <source>
        <dbReference type="Proteomes" id="UP001217476"/>
    </source>
</evidence>
<protein>
    <submittedName>
        <fullName evidence="1">Uncharacterized protein</fullName>
    </submittedName>
</protein>
<dbReference type="EMBL" id="CP119312">
    <property type="protein sequence ID" value="WEK05363.1"/>
    <property type="molecule type" value="Genomic_DNA"/>
</dbReference>
<evidence type="ECO:0000313" key="1">
    <source>
        <dbReference type="EMBL" id="WEK05363.1"/>
    </source>
</evidence>
<dbReference type="Proteomes" id="UP001217476">
    <property type="component" value="Chromosome"/>
</dbReference>
<sequence length="41" mass="4659">MTKQQDHSDKTPAEVQDRIWELAKDIDICMFTTFAACRASG</sequence>
<dbReference type="AlphaFoldDB" id="A0AAJ6B2B1"/>
<proteinExistence type="predicted"/>
<name>A0AAJ6B2B1_9HYPH</name>
<reference evidence="1" key="1">
    <citation type="submission" date="2023-03" db="EMBL/GenBank/DDBJ databases">
        <title>Andean soil-derived lignocellulolytic bacterial consortium as a source of novel taxa and putative plastic-active enzymes.</title>
        <authorList>
            <person name="Diaz-Garcia L."/>
            <person name="Chuvochina M."/>
            <person name="Feuerriegel G."/>
            <person name="Bunk B."/>
            <person name="Sproer C."/>
            <person name="Streit W.R."/>
            <person name="Rodriguez L.M."/>
            <person name="Overmann J."/>
            <person name="Jimenez D.J."/>
        </authorList>
    </citation>
    <scope>NUCLEOTIDE SEQUENCE</scope>
    <source>
        <strain evidence="1">MAG 4196</strain>
    </source>
</reference>
<organism evidence="1 2">
    <name type="scientific">Candidatus Devosia phytovorans</name>
    <dbReference type="NCBI Taxonomy" id="3121372"/>
    <lineage>
        <taxon>Bacteria</taxon>
        <taxon>Pseudomonadati</taxon>
        <taxon>Pseudomonadota</taxon>
        <taxon>Alphaproteobacteria</taxon>
        <taxon>Hyphomicrobiales</taxon>
        <taxon>Devosiaceae</taxon>
        <taxon>Devosia</taxon>
    </lineage>
</organism>